<reference evidence="2" key="1">
    <citation type="journal article" date="2015" name="Nat. Genet.">
        <title>The genome and transcriptome of the zoonotic hookworm Ancylostoma ceylanicum identify infection-specific gene families.</title>
        <authorList>
            <person name="Schwarz E.M."/>
            <person name="Hu Y."/>
            <person name="Antoshechkin I."/>
            <person name="Miller M.M."/>
            <person name="Sternberg P.W."/>
            <person name="Aroian R.V."/>
        </authorList>
    </citation>
    <scope>NUCLEOTIDE SEQUENCE</scope>
    <source>
        <strain evidence="2">HY135</strain>
    </source>
</reference>
<evidence type="ECO:0000313" key="1">
    <source>
        <dbReference type="EMBL" id="EYC02465.1"/>
    </source>
</evidence>
<name>A0A016TIG3_9BILA</name>
<dbReference type="EMBL" id="JARK01001436">
    <property type="protein sequence ID" value="EYC02465.1"/>
    <property type="molecule type" value="Genomic_DNA"/>
</dbReference>
<dbReference type="AlphaFoldDB" id="A0A016TIG3"/>
<keyword evidence="2" id="KW-1185">Reference proteome</keyword>
<evidence type="ECO:0000313" key="2">
    <source>
        <dbReference type="Proteomes" id="UP000024635"/>
    </source>
</evidence>
<accession>A0A016TIG3</accession>
<comment type="caution">
    <text evidence="1">The sequence shown here is derived from an EMBL/GenBank/DDBJ whole genome shotgun (WGS) entry which is preliminary data.</text>
</comment>
<proteinExistence type="predicted"/>
<dbReference type="Proteomes" id="UP000024635">
    <property type="component" value="Unassembled WGS sequence"/>
</dbReference>
<organism evidence="1 2">
    <name type="scientific">Ancylostoma ceylanicum</name>
    <dbReference type="NCBI Taxonomy" id="53326"/>
    <lineage>
        <taxon>Eukaryota</taxon>
        <taxon>Metazoa</taxon>
        <taxon>Ecdysozoa</taxon>
        <taxon>Nematoda</taxon>
        <taxon>Chromadorea</taxon>
        <taxon>Rhabditida</taxon>
        <taxon>Rhabditina</taxon>
        <taxon>Rhabditomorpha</taxon>
        <taxon>Strongyloidea</taxon>
        <taxon>Ancylostomatidae</taxon>
        <taxon>Ancylostomatinae</taxon>
        <taxon>Ancylostoma</taxon>
    </lineage>
</organism>
<sequence length="129" mass="14894">MVPTAHCENDSVKKKLTTKRWNPALNRLIAQYWHYQNTICPCRCCALLQRKTLGTVLRLKFSNFCSWVKQTFIISQPNIYSQLQMYVDKSWGRGAGLSLSAARIRWGMQGRDTEENRAAVRTQPCLVID</sequence>
<gene>
    <name evidence="1" type="primary">Acey_s0100.g3322</name>
    <name evidence="1" type="ORF">Y032_0100g3322</name>
</gene>
<protein>
    <submittedName>
        <fullName evidence="1">Uncharacterized protein</fullName>
    </submittedName>
</protein>